<dbReference type="EMBL" id="RWGY01000011">
    <property type="protein sequence ID" value="TVU32297.1"/>
    <property type="molecule type" value="Genomic_DNA"/>
</dbReference>
<dbReference type="Gramene" id="TVU32297">
    <property type="protein sequence ID" value="TVU32297"/>
    <property type="gene ID" value="EJB05_24022"/>
</dbReference>
<evidence type="ECO:0000259" key="1">
    <source>
        <dbReference type="Pfam" id="PF12937"/>
    </source>
</evidence>
<protein>
    <recommendedName>
        <fullName evidence="1">F-box domain-containing protein</fullName>
    </recommendedName>
</protein>
<gene>
    <name evidence="2" type="ORF">EJB05_24022</name>
</gene>
<reference evidence="2 3" key="1">
    <citation type="journal article" date="2019" name="Sci. Rep.">
        <title>A high-quality genome of Eragrostis curvula grass provides insights into Poaceae evolution and supports new strategies to enhance forage quality.</title>
        <authorList>
            <person name="Carballo J."/>
            <person name="Santos B.A.C.M."/>
            <person name="Zappacosta D."/>
            <person name="Garbus I."/>
            <person name="Selva J.P."/>
            <person name="Gallo C.A."/>
            <person name="Diaz A."/>
            <person name="Albertini E."/>
            <person name="Caccamo M."/>
            <person name="Echenique V."/>
        </authorList>
    </citation>
    <scope>NUCLEOTIDE SEQUENCE [LARGE SCALE GENOMIC DNA]</scope>
    <source>
        <strain evidence="3">cv. Victoria</strain>
        <tissue evidence="2">Leaf</tissue>
    </source>
</reference>
<dbReference type="Proteomes" id="UP000324897">
    <property type="component" value="Chromosome 1"/>
</dbReference>
<feature type="non-terminal residue" evidence="2">
    <location>
        <position position="1"/>
    </location>
</feature>
<organism evidence="2 3">
    <name type="scientific">Eragrostis curvula</name>
    <name type="common">weeping love grass</name>
    <dbReference type="NCBI Taxonomy" id="38414"/>
    <lineage>
        <taxon>Eukaryota</taxon>
        <taxon>Viridiplantae</taxon>
        <taxon>Streptophyta</taxon>
        <taxon>Embryophyta</taxon>
        <taxon>Tracheophyta</taxon>
        <taxon>Spermatophyta</taxon>
        <taxon>Magnoliopsida</taxon>
        <taxon>Liliopsida</taxon>
        <taxon>Poales</taxon>
        <taxon>Poaceae</taxon>
        <taxon>PACMAD clade</taxon>
        <taxon>Chloridoideae</taxon>
        <taxon>Eragrostideae</taxon>
        <taxon>Eragrostidinae</taxon>
        <taxon>Eragrostis</taxon>
    </lineage>
</organism>
<sequence length="176" mass="19282">MPPERRSRRSSTLLQQQNKGFLSRCRRNARRRPVAGAEHGEGGTAAIPDDALGRIFAGFLDGASVVRCAITCRHWARIIASDAAVISRSLKPLGRFLPDLAVGFFYQEHEGPRARTRIKSRAATTVEPSFVPTSSCRRRFGVVEPCALGSLMNRLPCAGIPDAEYADPYLCRTLVG</sequence>
<dbReference type="InterPro" id="IPR001810">
    <property type="entry name" value="F-box_dom"/>
</dbReference>
<dbReference type="PANTHER" id="PTHR36140:SF9">
    <property type="entry name" value="F-BOX DOMAIN CONTAINING PROTEIN"/>
    <property type="match status" value="1"/>
</dbReference>
<dbReference type="Pfam" id="PF12937">
    <property type="entry name" value="F-box-like"/>
    <property type="match status" value="1"/>
</dbReference>
<feature type="domain" description="F-box" evidence="1">
    <location>
        <begin position="46"/>
        <end position="82"/>
    </location>
</feature>
<dbReference type="AlphaFoldDB" id="A0A5J9VA52"/>
<evidence type="ECO:0000313" key="2">
    <source>
        <dbReference type="EMBL" id="TVU32297.1"/>
    </source>
</evidence>
<keyword evidence="3" id="KW-1185">Reference proteome</keyword>
<comment type="caution">
    <text evidence="2">The sequence shown here is derived from an EMBL/GenBank/DDBJ whole genome shotgun (WGS) entry which is preliminary data.</text>
</comment>
<dbReference type="SUPFAM" id="SSF81383">
    <property type="entry name" value="F-box domain"/>
    <property type="match status" value="1"/>
</dbReference>
<dbReference type="PANTHER" id="PTHR36140">
    <property type="entry name" value="F-BOX DOMAIN-CONTAINING PROTEIN-RELATED"/>
    <property type="match status" value="1"/>
</dbReference>
<dbReference type="InterPro" id="IPR036047">
    <property type="entry name" value="F-box-like_dom_sf"/>
</dbReference>
<accession>A0A5J9VA52</accession>
<dbReference type="Gene3D" id="1.20.1280.50">
    <property type="match status" value="1"/>
</dbReference>
<name>A0A5J9VA52_9POAL</name>
<dbReference type="CDD" id="cd09917">
    <property type="entry name" value="F-box_SF"/>
    <property type="match status" value="1"/>
</dbReference>
<dbReference type="OrthoDB" id="10645490at2759"/>
<proteinExistence type="predicted"/>
<evidence type="ECO:0000313" key="3">
    <source>
        <dbReference type="Proteomes" id="UP000324897"/>
    </source>
</evidence>